<dbReference type="STRING" id="1448318.A0A319DVC9"/>
<proteinExistence type="predicted"/>
<keyword evidence="2" id="KW-1185">Reference proteome</keyword>
<evidence type="ECO:0000313" key="1">
    <source>
        <dbReference type="EMBL" id="PYI01691.1"/>
    </source>
</evidence>
<reference evidence="1 2" key="1">
    <citation type="submission" date="2018-02" db="EMBL/GenBank/DDBJ databases">
        <title>The genomes of Aspergillus section Nigri reveals drivers in fungal speciation.</title>
        <authorList>
            <consortium name="DOE Joint Genome Institute"/>
            <person name="Vesth T.C."/>
            <person name="Nybo J."/>
            <person name="Theobald S."/>
            <person name="Brandl J."/>
            <person name="Frisvad J.C."/>
            <person name="Nielsen K.F."/>
            <person name="Lyhne E.K."/>
            <person name="Kogle M.E."/>
            <person name="Kuo A."/>
            <person name="Riley R."/>
            <person name="Clum A."/>
            <person name="Nolan M."/>
            <person name="Lipzen A."/>
            <person name="Salamov A."/>
            <person name="Henrissat B."/>
            <person name="Wiebenga A."/>
            <person name="De vries R.P."/>
            <person name="Grigoriev I.V."/>
            <person name="Mortensen U.H."/>
            <person name="Andersen M.R."/>
            <person name="Baker S.E."/>
        </authorList>
    </citation>
    <scope>NUCLEOTIDE SEQUENCE [LARGE SCALE GENOMIC DNA]</scope>
    <source>
        <strain evidence="1 2">CBS 121057</strain>
    </source>
</reference>
<dbReference type="EMBL" id="KZ826409">
    <property type="protein sequence ID" value="PYI01691.1"/>
    <property type="molecule type" value="Genomic_DNA"/>
</dbReference>
<accession>A0A319DVC9</accession>
<organism evidence="1 2">
    <name type="scientific">Aspergillus sclerotiicarbonarius (strain CBS 121057 / IBT 28362)</name>
    <dbReference type="NCBI Taxonomy" id="1448318"/>
    <lineage>
        <taxon>Eukaryota</taxon>
        <taxon>Fungi</taxon>
        <taxon>Dikarya</taxon>
        <taxon>Ascomycota</taxon>
        <taxon>Pezizomycotina</taxon>
        <taxon>Eurotiomycetes</taxon>
        <taxon>Eurotiomycetidae</taxon>
        <taxon>Eurotiales</taxon>
        <taxon>Aspergillaceae</taxon>
        <taxon>Aspergillus</taxon>
        <taxon>Aspergillus subgen. Circumdati</taxon>
    </lineage>
</organism>
<evidence type="ECO:0008006" key="3">
    <source>
        <dbReference type="Google" id="ProtNLM"/>
    </source>
</evidence>
<evidence type="ECO:0000313" key="2">
    <source>
        <dbReference type="Proteomes" id="UP000248423"/>
    </source>
</evidence>
<dbReference type="InterPro" id="IPR043129">
    <property type="entry name" value="ATPase_NBD"/>
</dbReference>
<dbReference type="SUPFAM" id="SSF53067">
    <property type="entry name" value="Actin-like ATPase domain"/>
    <property type="match status" value="1"/>
</dbReference>
<dbReference type="CDD" id="cd10170">
    <property type="entry name" value="ASKHA_NBD_HSP70"/>
    <property type="match status" value="1"/>
</dbReference>
<sequence length="610" mass="68501">MELDNWTPDIVVGVDFGMTCTGIAYSSAPDWSFPKPIQRWPGILSAELANKVPSQIRYAPESGTVKSWGFLCENGTGNDGDNGDIKEYFKLSLDPDFLDSRPDAPSRQEAVGWFQDYIRCVYEYTLSHFAVSFPRFSSRRVEFIFSIPTTWKDPRMVAQLRESIELQSPNHRAVIGLTEAEAAAVYASGQCYQKGDVILVCDAGGGTMDVNLLKLVSSEGEPTKFVPLGFVEAGKPIGSVLIDMNFHQVLCSRLEQIRDSLSGDPDDIAWDMMAGRRFERYKCGFGAPGMEATTLVLEVPSLGRDSQFPNVGITNGNMRISRDEIQQIFDERVRDTYELLDEQIGRLKIAHPLEQISFLVLSGGFGSSPYLGAKLKARYATPGVVPNIIEVLTVDEPQLAVVQGQVMNRIQELKQGAVPIQTLCSRVSYGVICDKVYDAKHHTGEPVRYDERDKRTYAVKQINWLVLQGDPVPRTGVSKQFQRKIYPREITEPWKAQIVMSTLPKQKLPHSMSHTGAKLVCNLEVDMTSVDKQPKNRHWYNRGPVYLLATFMVKIVVSHTDLRFQLWNKDGGRIHSRSRDSVKVKWEPFALNGQGGIVAEKMDDEPRNRI</sequence>
<dbReference type="Gene3D" id="3.90.640.10">
    <property type="entry name" value="Actin, Chain A, domain 4"/>
    <property type="match status" value="1"/>
</dbReference>
<protein>
    <recommendedName>
        <fullName evidence="3">Actin-like ATPase domain-containing protein</fullName>
    </recommendedName>
</protein>
<dbReference type="AlphaFoldDB" id="A0A319DVC9"/>
<dbReference type="VEuPathDB" id="FungiDB:BO78DRAFT_378635"/>
<name>A0A319DVC9_ASPSB</name>
<dbReference type="OrthoDB" id="2394218at2759"/>
<dbReference type="PANTHER" id="PTHR42749">
    <property type="entry name" value="CELL SHAPE-DETERMINING PROTEIN MREB"/>
    <property type="match status" value="1"/>
</dbReference>
<dbReference type="Gene3D" id="3.30.420.40">
    <property type="match status" value="2"/>
</dbReference>
<gene>
    <name evidence="1" type="ORF">BO78DRAFT_378635</name>
</gene>
<dbReference type="PANTHER" id="PTHR42749:SF1">
    <property type="entry name" value="CELL SHAPE-DETERMINING PROTEIN MREB"/>
    <property type="match status" value="1"/>
</dbReference>
<dbReference type="Proteomes" id="UP000248423">
    <property type="component" value="Unassembled WGS sequence"/>
</dbReference>